<dbReference type="InterPro" id="IPR006311">
    <property type="entry name" value="TAT_signal"/>
</dbReference>
<dbReference type="PROSITE" id="PS51296">
    <property type="entry name" value="RIESKE"/>
    <property type="match status" value="1"/>
</dbReference>
<name>A0A5R9FH66_9BACL</name>
<gene>
    <name evidence="8" type="ORF">FCL54_00865</name>
</gene>
<dbReference type="InterPro" id="IPR036922">
    <property type="entry name" value="Rieske_2Fe-2S_sf"/>
</dbReference>
<dbReference type="InterPro" id="IPR005805">
    <property type="entry name" value="Rieske_Fe-S_prot_C"/>
</dbReference>
<evidence type="ECO:0000313" key="8">
    <source>
        <dbReference type="EMBL" id="TLS38895.1"/>
    </source>
</evidence>
<evidence type="ECO:0000313" key="9">
    <source>
        <dbReference type="Proteomes" id="UP000308230"/>
    </source>
</evidence>
<dbReference type="Proteomes" id="UP000308230">
    <property type="component" value="Unassembled WGS sequence"/>
</dbReference>
<evidence type="ECO:0000256" key="5">
    <source>
        <dbReference type="ARBA" id="ARBA00023157"/>
    </source>
</evidence>
<keyword evidence="2" id="KW-0479">Metal-binding</keyword>
<keyword evidence="4" id="KW-0411">Iron-sulfur</keyword>
<evidence type="ECO:0000256" key="3">
    <source>
        <dbReference type="ARBA" id="ARBA00023004"/>
    </source>
</evidence>
<dbReference type="PROSITE" id="PS51257">
    <property type="entry name" value="PROKAR_LIPOPROTEIN"/>
    <property type="match status" value="1"/>
</dbReference>
<comment type="cofactor">
    <cofactor evidence="6">
        <name>[2Fe-2S] cluster</name>
        <dbReference type="ChEBI" id="CHEBI:190135"/>
    </cofactor>
</comment>
<sequence length="168" mass="18153">MGDLTRRGFLKGSAKTIMGVALATSWLPLVTAGCSSKSSVPGSLVNLGPIDEVTKGPFPKKINYKTTIEDGWTDRDIEGFVYVTKGIKRDIIVMSPVCTHLGCTVPLADESKRSEEVTFLCPCHGGEYNQAGINTGGPPPRPLDLFGVVEKEENLYVDIVSPIKRVEN</sequence>
<evidence type="ECO:0000256" key="4">
    <source>
        <dbReference type="ARBA" id="ARBA00023014"/>
    </source>
</evidence>
<keyword evidence="3" id="KW-0408">Iron</keyword>
<dbReference type="GO" id="GO:0051537">
    <property type="term" value="F:2 iron, 2 sulfur cluster binding"/>
    <property type="evidence" value="ECO:0007669"/>
    <property type="project" value="UniProtKB-KW"/>
</dbReference>
<organism evidence="8 9">
    <name type="scientific">Exobacillus caeni</name>
    <dbReference type="NCBI Taxonomy" id="2574798"/>
    <lineage>
        <taxon>Bacteria</taxon>
        <taxon>Bacillati</taxon>
        <taxon>Bacillota</taxon>
        <taxon>Bacilli</taxon>
        <taxon>Bacillales</taxon>
        <taxon>Guptibacillaceae</taxon>
        <taxon>Exobacillus</taxon>
    </lineage>
</organism>
<dbReference type="PANTHER" id="PTHR10134">
    <property type="entry name" value="CYTOCHROME B-C1 COMPLEX SUBUNIT RIESKE, MITOCHONDRIAL"/>
    <property type="match status" value="1"/>
</dbReference>
<reference evidence="8 9" key="1">
    <citation type="submission" date="2019-04" db="EMBL/GenBank/DDBJ databases">
        <title>Bacillus caeni sp. nov., a bacterium isolated from mangrove sediment.</title>
        <authorList>
            <person name="Huang H."/>
            <person name="Mo K."/>
            <person name="Hu Y."/>
        </authorList>
    </citation>
    <scope>NUCLEOTIDE SEQUENCE [LARGE SCALE GENOMIC DNA]</scope>
    <source>
        <strain evidence="8 9">HB172195</strain>
    </source>
</reference>
<evidence type="ECO:0000256" key="1">
    <source>
        <dbReference type="ARBA" id="ARBA00022714"/>
    </source>
</evidence>
<comment type="caution">
    <text evidence="8">The sequence shown here is derived from an EMBL/GenBank/DDBJ whole genome shotgun (WGS) entry which is preliminary data.</text>
</comment>
<protein>
    <submittedName>
        <fullName evidence="8">Ubiquinol-cytochrome c reductase iron-sulfur subunit</fullName>
    </submittedName>
</protein>
<feature type="domain" description="Rieske" evidence="7">
    <location>
        <begin position="81"/>
        <end position="157"/>
    </location>
</feature>
<dbReference type="GO" id="GO:0004497">
    <property type="term" value="F:monooxygenase activity"/>
    <property type="evidence" value="ECO:0007669"/>
    <property type="project" value="UniProtKB-ARBA"/>
</dbReference>
<dbReference type="EMBL" id="SWLG01000001">
    <property type="protein sequence ID" value="TLS38895.1"/>
    <property type="molecule type" value="Genomic_DNA"/>
</dbReference>
<dbReference type="OrthoDB" id="9767869at2"/>
<keyword evidence="1" id="KW-0001">2Fe-2S</keyword>
<dbReference type="InterPro" id="IPR017941">
    <property type="entry name" value="Rieske_2Fe-2S"/>
</dbReference>
<dbReference type="InterPro" id="IPR014349">
    <property type="entry name" value="Rieske_Fe-S_prot"/>
</dbReference>
<dbReference type="NCBIfam" id="TIGR01409">
    <property type="entry name" value="TAT_signal_seq"/>
    <property type="match status" value="1"/>
</dbReference>
<accession>A0A5R9FH66</accession>
<dbReference type="PRINTS" id="PR00162">
    <property type="entry name" value="RIESKE"/>
</dbReference>
<dbReference type="Gene3D" id="2.102.10.10">
    <property type="entry name" value="Rieske [2Fe-2S] iron-sulphur domain"/>
    <property type="match status" value="1"/>
</dbReference>
<evidence type="ECO:0000256" key="6">
    <source>
        <dbReference type="ARBA" id="ARBA00034078"/>
    </source>
</evidence>
<dbReference type="RefSeq" id="WP_138122188.1">
    <property type="nucleotide sequence ID" value="NZ_SWLG01000001.1"/>
</dbReference>
<evidence type="ECO:0000256" key="2">
    <source>
        <dbReference type="ARBA" id="ARBA00022723"/>
    </source>
</evidence>
<dbReference type="GO" id="GO:0016705">
    <property type="term" value="F:oxidoreductase activity, acting on paired donors, with incorporation or reduction of molecular oxygen"/>
    <property type="evidence" value="ECO:0007669"/>
    <property type="project" value="UniProtKB-ARBA"/>
</dbReference>
<dbReference type="GO" id="GO:0016020">
    <property type="term" value="C:membrane"/>
    <property type="evidence" value="ECO:0007669"/>
    <property type="project" value="InterPro"/>
</dbReference>
<keyword evidence="9" id="KW-1185">Reference proteome</keyword>
<dbReference type="AlphaFoldDB" id="A0A5R9FH66"/>
<dbReference type="SUPFAM" id="SSF50022">
    <property type="entry name" value="ISP domain"/>
    <property type="match status" value="1"/>
</dbReference>
<dbReference type="Pfam" id="PF00355">
    <property type="entry name" value="Rieske"/>
    <property type="match status" value="1"/>
</dbReference>
<dbReference type="PROSITE" id="PS51318">
    <property type="entry name" value="TAT"/>
    <property type="match status" value="1"/>
</dbReference>
<dbReference type="InterPro" id="IPR019546">
    <property type="entry name" value="TAT_signal_bac_arc"/>
</dbReference>
<proteinExistence type="predicted"/>
<evidence type="ECO:0000259" key="7">
    <source>
        <dbReference type="PROSITE" id="PS51296"/>
    </source>
</evidence>
<keyword evidence="5" id="KW-1015">Disulfide bond</keyword>
<dbReference type="GO" id="GO:0046872">
    <property type="term" value="F:metal ion binding"/>
    <property type="evidence" value="ECO:0007669"/>
    <property type="project" value="UniProtKB-KW"/>
</dbReference>